<sequence length="521" mass="53565">MPPRPMPQLPVSAPVPAERRGSRQLDVPATPPGDAGRPGGAAGTPKPSEFAPLTQPLASLDLGDDLVKGGSIDWPYDLPGIGAGSALPSYAPHAAAIATPMRSAASAAASPMSAGPVAPAKPASGSKEAVRRSLPARNPSAQGAQSGPSDAEATTYQYALRYALLLDADNALLAARPQPSRGPTKEELLARIASTSGFSVKSSGKASGTSNRNNRTPTLLFPSKGGGSAGTGTDGSSGHGSSSISRLGLAALSPPDGRPRSWSWKHSLLGLGDSAARKIKAELGGGGRRRSVAKGSDVGTAGDASKGGRLTPGIVKALVQQLKTASGAPSLHPLTQACYVELYNHLRVKEHSDALGEYGSVDDLLELFAELSHATCSQHGIINSADIDRTVESQTARFVKLLREVLQSKAYSSREAGLALLKLDDFPDSAVANGQLSASPGATQPPPRPSSYAASSPPAVDALSPTAPSQLAAVWLRSVFDVPEADHQQLVIELQSVVNQEVSFPHARRPCASHPTHAAPH</sequence>
<name>A0ACC1K5Z9_9FUNG</name>
<gene>
    <name evidence="1" type="ORF">IWQ57_001051</name>
</gene>
<organism evidence="1 2">
    <name type="scientific">Coemansia nantahalensis</name>
    <dbReference type="NCBI Taxonomy" id="2789366"/>
    <lineage>
        <taxon>Eukaryota</taxon>
        <taxon>Fungi</taxon>
        <taxon>Fungi incertae sedis</taxon>
        <taxon>Zoopagomycota</taxon>
        <taxon>Kickxellomycotina</taxon>
        <taxon>Kickxellomycetes</taxon>
        <taxon>Kickxellales</taxon>
        <taxon>Kickxellaceae</taxon>
        <taxon>Coemansia</taxon>
    </lineage>
</organism>
<dbReference type="Proteomes" id="UP001140234">
    <property type="component" value="Unassembled WGS sequence"/>
</dbReference>
<keyword evidence="2" id="KW-1185">Reference proteome</keyword>
<reference evidence="1" key="1">
    <citation type="submission" date="2022-07" db="EMBL/GenBank/DDBJ databases">
        <title>Phylogenomic reconstructions and comparative analyses of Kickxellomycotina fungi.</title>
        <authorList>
            <person name="Reynolds N.K."/>
            <person name="Stajich J.E."/>
            <person name="Barry K."/>
            <person name="Grigoriev I.V."/>
            <person name="Crous P."/>
            <person name="Smith M.E."/>
        </authorList>
    </citation>
    <scope>NUCLEOTIDE SEQUENCE</scope>
    <source>
        <strain evidence="1">CBS 109366</strain>
    </source>
</reference>
<proteinExistence type="predicted"/>
<evidence type="ECO:0000313" key="2">
    <source>
        <dbReference type="Proteomes" id="UP001140234"/>
    </source>
</evidence>
<evidence type="ECO:0000313" key="1">
    <source>
        <dbReference type="EMBL" id="KAJ2773946.1"/>
    </source>
</evidence>
<dbReference type="EMBL" id="JANBUJ010000155">
    <property type="protein sequence ID" value="KAJ2773946.1"/>
    <property type="molecule type" value="Genomic_DNA"/>
</dbReference>
<accession>A0ACC1K5Z9</accession>
<comment type="caution">
    <text evidence="1">The sequence shown here is derived from an EMBL/GenBank/DDBJ whole genome shotgun (WGS) entry which is preliminary data.</text>
</comment>
<protein>
    <submittedName>
        <fullName evidence="1">Uncharacterized protein</fullName>
    </submittedName>
</protein>